<comment type="caution">
    <text evidence="3">The sequence shown here is derived from an EMBL/GenBank/DDBJ whole genome shotgun (WGS) entry which is preliminary data.</text>
</comment>
<evidence type="ECO:0000313" key="4">
    <source>
        <dbReference type="Proteomes" id="UP000235015"/>
    </source>
</evidence>
<dbReference type="AlphaFoldDB" id="A0A2N6CXB3"/>
<dbReference type="EMBL" id="PKUN01000009">
    <property type="protein sequence ID" value="PLX61947.1"/>
    <property type="molecule type" value="Genomic_DNA"/>
</dbReference>
<keyword evidence="1" id="KW-0812">Transmembrane</keyword>
<sequence>MRKQSLVNLLMLLLVAALGLFVWYTPDEESSHPGSPLTRLDPATVKRITISNKNGPRFVLQRGTRGWHITEPYQVAANTPRIHSLLDLLSTPQIESFALPADRLAEFGLEQPLAELTFNQTKITFGGTHPYNYGRYLRIDDQLYLTNDIFPHHALARAEEFVSHTLFPDGEEISEINTPTWRLYRQHGIWTLDPDGTGSDPEQLQEKVAAWQHTRVSKVIKAPDTPPEQQLTIRLRGSEGPIKLGVINQAPRILLINRALGLGYQLNSDALLRAPGINQ</sequence>
<organism evidence="3 4">
    <name type="scientific">Sedimenticola selenatireducens</name>
    <dbReference type="NCBI Taxonomy" id="191960"/>
    <lineage>
        <taxon>Bacteria</taxon>
        <taxon>Pseudomonadati</taxon>
        <taxon>Pseudomonadota</taxon>
        <taxon>Gammaproteobacteria</taxon>
        <taxon>Chromatiales</taxon>
        <taxon>Sedimenticolaceae</taxon>
        <taxon>Sedimenticola</taxon>
    </lineage>
</organism>
<keyword evidence="1" id="KW-1133">Transmembrane helix</keyword>
<feature type="transmembrane region" description="Helical" evidence="1">
    <location>
        <begin position="7"/>
        <end position="25"/>
    </location>
</feature>
<name>A0A2N6CXB3_9GAMM</name>
<feature type="domain" description="DUF4340" evidence="2">
    <location>
        <begin position="67"/>
        <end position="228"/>
    </location>
</feature>
<evidence type="ECO:0000313" key="3">
    <source>
        <dbReference type="EMBL" id="PLX61947.1"/>
    </source>
</evidence>
<evidence type="ECO:0000259" key="2">
    <source>
        <dbReference type="Pfam" id="PF14238"/>
    </source>
</evidence>
<dbReference type="InterPro" id="IPR025641">
    <property type="entry name" value="DUF4340"/>
</dbReference>
<gene>
    <name evidence="3" type="ORF">C0630_08000</name>
</gene>
<dbReference type="RefSeq" id="WP_273438727.1">
    <property type="nucleotide sequence ID" value="NZ_PKUN01000009.1"/>
</dbReference>
<proteinExistence type="predicted"/>
<reference evidence="3 4" key="1">
    <citation type="submission" date="2017-11" db="EMBL/GenBank/DDBJ databases">
        <title>Genome-resolved metagenomics identifies genetic mobility, metabolic interactions, and unexpected diversity in perchlorate-reducing communities.</title>
        <authorList>
            <person name="Barnum T.P."/>
            <person name="Figueroa I.A."/>
            <person name="Carlstrom C.I."/>
            <person name="Lucas L.N."/>
            <person name="Engelbrektson A.L."/>
            <person name="Coates J.D."/>
        </authorList>
    </citation>
    <scope>NUCLEOTIDE SEQUENCE [LARGE SCALE GENOMIC DNA]</scope>
    <source>
        <strain evidence="3">BM301</strain>
    </source>
</reference>
<dbReference type="Pfam" id="PF14238">
    <property type="entry name" value="DUF4340"/>
    <property type="match status" value="1"/>
</dbReference>
<keyword evidence="1" id="KW-0472">Membrane</keyword>
<dbReference type="Proteomes" id="UP000235015">
    <property type="component" value="Unassembled WGS sequence"/>
</dbReference>
<evidence type="ECO:0000256" key="1">
    <source>
        <dbReference type="SAM" id="Phobius"/>
    </source>
</evidence>
<accession>A0A2N6CXB3</accession>
<protein>
    <recommendedName>
        <fullName evidence="2">DUF4340 domain-containing protein</fullName>
    </recommendedName>
</protein>